<protein>
    <submittedName>
        <fullName evidence="2">Uncharacterized protein</fullName>
    </submittedName>
</protein>
<reference evidence="2 3" key="1">
    <citation type="journal article" date="2014" name="Genome Announc.">
        <title>Draft Genome Sequence of Streptomyces fradiae ATCC 19609, a Strain Highly Sensitive to Antibiotics.</title>
        <authorList>
            <person name="Bekker O.B."/>
            <person name="Klimina K.M."/>
            <person name="Vatlin A.A."/>
            <person name="Zakharevich N.V."/>
            <person name="Kasianov A.S."/>
            <person name="Danilenko V.N."/>
        </authorList>
    </citation>
    <scope>NUCLEOTIDE SEQUENCE [LARGE SCALE GENOMIC DNA]</scope>
    <source>
        <strain evidence="2 3">ATCC 19609</strain>
    </source>
</reference>
<keyword evidence="3" id="KW-1185">Reference proteome</keyword>
<dbReference type="Proteomes" id="UP000028058">
    <property type="component" value="Unassembled WGS sequence"/>
</dbReference>
<comment type="caution">
    <text evidence="2">The sequence shown here is derived from an EMBL/GenBank/DDBJ whole genome shotgun (WGS) entry which is preliminary data.</text>
</comment>
<evidence type="ECO:0000313" key="2">
    <source>
        <dbReference type="EMBL" id="RKM97858.1"/>
    </source>
</evidence>
<sequence>MHDGGDDVADQDDAGTGGTADGGGAWAGLTAIGGAAVSAARGAMDLYTEMSSLRGFKNRVDELLADLGDSEAAPVRMAGHRLPGTHLGSGFAEAEGLHRVYTEVHDELTALSKLLSGQIEAMGTAVHAARVGYENVDLDHHERMWQIHDVTDEYYRGGQDGTGDDRPGAARPADTDRRSGAGAGAGGAGDGDGDDSAGAGY</sequence>
<name>A0A3R7HKT0_9ACTN</name>
<evidence type="ECO:0000313" key="3">
    <source>
        <dbReference type="Proteomes" id="UP000028058"/>
    </source>
</evidence>
<dbReference type="EMBL" id="JNAD02000002">
    <property type="protein sequence ID" value="RKM97858.1"/>
    <property type="molecule type" value="Genomic_DNA"/>
</dbReference>
<feature type="compositionally biased region" description="Gly residues" evidence="1">
    <location>
        <begin position="181"/>
        <end position="190"/>
    </location>
</feature>
<proteinExistence type="predicted"/>
<feature type="region of interest" description="Disordered" evidence="1">
    <location>
        <begin position="155"/>
        <end position="201"/>
    </location>
</feature>
<organism evidence="2 3">
    <name type="scientific">Streptomyces xinghaiensis</name>
    <dbReference type="NCBI Taxonomy" id="1038928"/>
    <lineage>
        <taxon>Bacteria</taxon>
        <taxon>Bacillati</taxon>
        <taxon>Actinomycetota</taxon>
        <taxon>Actinomycetes</taxon>
        <taxon>Kitasatosporales</taxon>
        <taxon>Streptomycetaceae</taxon>
        <taxon>Streptomyces</taxon>
    </lineage>
</organism>
<evidence type="ECO:0000256" key="1">
    <source>
        <dbReference type="SAM" id="MobiDB-lite"/>
    </source>
</evidence>
<dbReference type="OrthoDB" id="3855104at2"/>
<feature type="compositionally biased region" description="Basic and acidic residues" evidence="1">
    <location>
        <begin position="163"/>
        <end position="179"/>
    </location>
</feature>
<dbReference type="RefSeq" id="WP_050364591.1">
    <property type="nucleotide sequence ID" value="NZ_CP134822.1"/>
</dbReference>
<gene>
    <name evidence="2" type="ORF">SFRA_004700</name>
</gene>
<accession>A0A3R7HKT0</accession>
<dbReference type="AlphaFoldDB" id="A0A3R7HKT0"/>